<gene>
    <name evidence="2" type="ORF">BJX66DRAFT_343086</name>
</gene>
<evidence type="ECO:0000313" key="2">
    <source>
        <dbReference type="EMBL" id="KAL2785448.1"/>
    </source>
</evidence>
<dbReference type="EMBL" id="JBFTWV010000144">
    <property type="protein sequence ID" value="KAL2785448.1"/>
    <property type="molecule type" value="Genomic_DNA"/>
</dbReference>
<name>A0ABR4FQB1_9EURO</name>
<reference evidence="2 3" key="1">
    <citation type="submission" date="2024-07" db="EMBL/GenBank/DDBJ databases">
        <title>Section-level genome sequencing and comparative genomics of Aspergillus sections Usti and Cavernicolus.</title>
        <authorList>
            <consortium name="Lawrence Berkeley National Laboratory"/>
            <person name="Nybo J.L."/>
            <person name="Vesth T.C."/>
            <person name="Theobald S."/>
            <person name="Frisvad J.C."/>
            <person name="Larsen T.O."/>
            <person name="Kjaerboelling I."/>
            <person name="Rothschild-Mancinelli K."/>
            <person name="Lyhne E.K."/>
            <person name="Kogle M.E."/>
            <person name="Barry K."/>
            <person name="Clum A."/>
            <person name="Na H."/>
            <person name="Ledsgaard L."/>
            <person name="Lin J."/>
            <person name="Lipzen A."/>
            <person name="Kuo A."/>
            <person name="Riley R."/>
            <person name="Mondo S."/>
            <person name="Labutti K."/>
            <person name="Haridas S."/>
            <person name="Pangalinan J."/>
            <person name="Salamov A.A."/>
            <person name="Simmons B.A."/>
            <person name="Magnuson J.K."/>
            <person name="Chen J."/>
            <person name="Drula E."/>
            <person name="Henrissat B."/>
            <person name="Wiebenga A."/>
            <person name="Lubbers R.J."/>
            <person name="Gomes A.C."/>
            <person name="Makela M.R."/>
            <person name="Stajich J."/>
            <person name="Grigoriev I.V."/>
            <person name="Mortensen U.H."/>
            <person name="De Vries R.P."/>
            <person name="Baker S.E."/>
            <person name="Andersen M.R."/>
        </authorList>
    </citation>
    <scope>NUCLEOTIDE SEQUENCE [LARGE SCALE GENOMIC DNA]</scope>
    <source>
        <strain evidence="2 3">CBS 209.92</strain>
    </source>
</reference>
<comment type="caution">
    <text evidence="2">The sequence shown here is derived from an EMBL/GenBank/DDBJ whole genome shotgun (WGS) entry which is preliminary data.</text>
</comment>
<organism evidence="2 3">
    <name type="scientific">Aspergillus keveii</name>
    <dbReference type="NCBI Taxonomy" id="714993"/>
    <lineage>
        <taxon>Eukaryota</taxon>
        <taxon>Fungi</taxon>
        <taxon>Dikarya</taxon>
        <taxon>Ascomycota</taxon>
        <taxon>Pezizomycotina</taxon>
        <taxon>Eurotiomycetes</taxon>
        <taxon>Eurotiomycetidae</taxon>
        <taxon>Eurotiales</taxon>
        <taxon>Aspergillaceae</taxon>
        <taxon>Aspergillus</taxon>
        <taxon>Aspergillus subgen. Nidulantes</taxon>
    </lineage>
</organism>
<evidence type="ECO:0008006" key="4">
    <source>
        <dbReference type="Google" id="ProtNLM"/>
    </source>
</evidence>
<evidence type="ECO:0000256" key="1">
    <source>
        <dbReference type="SAM" id="MobiDB-lite"/>
    </source>
</evidence>
<dbReference type="Proteomes" id="UP001610563">
    <property type="component" value="Unassembled WGS sequence"/>
</dbReference>
<sequence length="559" mass="63116">MADKQPTTRSNELIFVNAPKLTSRSRKPDEGPSARSSLIREAIRRKKAGLAKQLMDTSASNLRVFLNPGVFGKDNPETKEESVVIVTPRHQDSESSELEESEIIHGHQAFGEIDSASPRSLLSAARSDPFSPWNIELKSYGLEVLDYCVRDFWLTFRNKEYAELCYRTRFQQPSKLLVYSVLWAVAVHFDFNRGASPYQESAKCLRYFAIMLQLVQDELALSTAATVTDEIILAVLYIAVNYKVRGRIVRDPSPFTPPVLGIHHVDIFGTGEFHPLHWEALKDLIRGRGGLESIQMITLPWLVTLADLFHAVGCLGKPAYPLLDLTGKPIPYSPPCQALRIPQIPRPSEIGFAKLGLLEPPVHQSIIDTFQDIAEYSHCLDILSQRDSYSLDELGDCRDIIHHRLMSLPDDEVLCEFIMDLSGNPKPRFEAQHRTRFTYLLLRSAMLLYITHVTFPFPRPLLLRQRLLGDIASHFTKIGPDFPGCVPVELYLWPAVIAAIAARDEPCRALFVGIVRRLCGLRVVVTFEEFLVTMRAFAWVRCACDEGALGVWDEVRFSA</sequence>
<feature type="region of interest" description="Disordered" evidence="1">
    <location>
        <begin position="1"/>
        <end position="36"/>
    </location>
</feature>
<dbReference type="PANTHER" id="PTHR37540:SF10">
    <property type="entry name" value="SIGMA-70 REGION 2 FAMILY PROTEIN"/>
    <property type="match status" value="1"/>
</dbReference>
<keyword evidence="3" id="KW-1185">Reference proteome</keyword>
<protein>
    <recommendedName>
        <fullName evidence="4">C6 transcription factor</fullName>
    </recommendedName>
</protein>
<proteinExistence type="predicted"/>
<feature type="compositionally biased region" description="Polar residues" evidence="1">
    <location>
        <begin position="1"/>
        <end position="11"/>
    </location>
</feature>
<dbReference type="PANTHER" id="PTHR37540">
    <property type="entry name" value="TRANSCRIPTION FACTOR (ACR-2), PUTATIVE-RELATED-RELATED"/>
    <property type="match status" value="1"/>
</dbReference>
<evidence type="ECO:0000313" key="3">
    <source>
        <dbReference type="Proteomes" id="UP001610563"/>
    </source>
</evidence>
<accession>A0ABR4FQB1</accession>